<dbReference type="GO" id="GO:0030322">
    <property type="term" value="P:stabilization of membrane potential"/>
    <property type="evidence" value="ECO:0007669"/>
    <property type="project" value="TreeGrafter"/>
</dbReference>
<evidence type="ECO:0000256" key="13">
    <source>
        <dbReference type="SAM" id="Phobius"/>
    </source>
</evidence>
<evidence type="ECO:0000256" key="4">
    <source>
        <dbReference type="ARBA" id="ARBA00022538"/>
    </source>
</evidence>
<keyword evidence="7" id="KW-0630">Potassium</keyword>
<evidence type="ECO:0000313" key="15">
    <source>
        <dbReference type="EMBL" id="KAK8384363.1"/>
    </source>
</evidence>
<feature type="transmembrane region" description="Helical" evidence="13">
    <location>
        <begin position="330"/>
        <end position="348"/>
    </location>
</feature>
<evidence type="ECO:0000256" key="3">
    <source>
        <dbReference type="ARBA" id="ARBA00022448"/>
    </source>
</evidence>
<evidence type="ECO:0000256" key="5">
    <source>
        <dbReference type="ARBA" id="ARBA00022692"/>
    </source>
</evidence>
<dbReference type="GO" id="GO:0022841">
    <property type="term" value="F:potassium ion leak channel activity"/>
    <property type="evidence" value="ECO:0007669"/>
    <property type="project" value="TreeGrafter"/>
</dbReference>
<feature type="transmembrane region" description="Helical" evidence="13">
    <location>
        <begin position="254"/>
        <end position="279"/>
    </location>
</feature>
<comment type="similarity">
    <text evidence="2 12">Belongs to the two pore domain potassium channel (TC 1.A.1.8) family.</text>
</comment>
<keyword evidence="4" id="KW-0633">Potassium transport</keyword>
<keyword evidence="11 12" id="KW-0407">Ion channel</keyword>
<dbReference type="GO" id="GO:0015271">
    <property type="term" value="F:outward rectifier potassium channel activity"/>
    <property type="evidence" value="ECO:0007669"/>
    <property type="project" value="TreeGrafter"/>
</dbReference>
<dbReference type="GO" id="GO:0005886">
    <property type="term" value="C:plasma membrane"/>
    <property type="evidence" value="ECO:0007669"/>
    <property type="project" value="TreeGrafter"/>
</dbReference>
<dbReference type="Pfam" id="PF07885">
    <property type="entry name" value="Ion_trans_2"/>
    <property type="match status" value="2"/>
</dbReference>
<evidence type="ECO:0000256" key="8">
    <source>
        <dbReference type="ARBA" id="ARBA00022989"/>
    </source>
</evidence>
<evidence type="ECO:0000259" key="14">
    <source>
        <dbReference type="Pfam" id="PF07885"/>
    </source>
</evidence>
<proteinExistence type="inferred from homology"/>
<feature type="domain" description="Potassium channel" evidence="14">
    <location>
        <begin position="222"/>
        <end position="278"/>
    </location>
</feature>
<protein>
    <recommendedName>
        <fullName evidence="14">Potassium channel domain-containing protein</fullName>
    </recommendedName>
</protein>
<keyword evidence="6" id="KW-0631">Potassium channel</keyword>
<reference evidence="15 16" key="1">
    <citation type="submission" date="2023-03" db="EMBL/GenBank/DDBJ databases">
        <title>High-quality genome of Scylla paramamosain provides insights in environmental adaptation.</title>
        <authorList>
            <person name="Zhang L."/>
        </authorList>
    </citation>
    <scope>NUCLEOTIDE SEQUENCE [LARGE SCALE GENOMIC DNA]</scope>
    <source>
        <strain evidence="15">LZ_2023a</strain>
        <tissue evidence="15">Muscle</tissue>
    </source>
</reference>
<organism evidence="15 16">
    <name type="scientific">Scylla paramamosain</name>
    <name type="common">Mud crab</name>
    <dbReference type="NCBI Taxonomy" id="85552"/>
    <lineage>
        <taxon>Eukaryota</taxon>
        <taxon>Metazoa</taxon>
        <taxon>Ecdysozoa</taxon>
        <taxon>Arthropoda</taxon>
        <taxon>Crustacea</taxon>
        <taxon>Multicrustacea</taxon>
        <taxon>Malacostraca</taxon>
        <taxon>Eumalacostraca</taxon>
        <taxon>Eucarida</taxon>
        <taxon>Decapoda</taxon>
        <taxon>Pleocyemata</taxon>
        <taxon>Brachyura</taxon>
        <taxon>Eubrachyura</taxon>
        <taxon>Portunoidea</taxon>
        <taxon>Portunidae</taxon>
        <taxon>Portuninae</taxon>
        <taxon>Scylla</taxon>
    </lineage>
</organism>
<feature type="transmembrane region" description="Helical" evidence="13">
    <location>
        <begin position="128"/>
        <end position="148"/>
    </location>
</feature>
<dbReference type="InterPro" id="IPR003092">
    <property type="entry name" value="2pore_dom_K_chnl_TASK"/>
</dbReference>
<accession>A0AAW0TAZ7</accession>
<evidence type="ECO:0000313" key="16">
    <source>
        <dbReference type="Proteomes" id="UP001487740"/>
    </source>
</evidence>
<name>A0AAW0TAZ7_SCYPA</name>
<evidence type="ECO:0000256" key="12">
    <source>
        <dbReference type="RuleBase" id="RU003857"/>
    </source>
</evidence>
<feature type="transmembrane region" description="Helical" evidence="13">
    <location>
        <begin position="354"/>
        <end position="375"/>
    </location>
</feature>
<evidence type="ECO:0000256" key="1">
    <source>
        <dbReference type="ARBA" id="ARBA00004141"/>
    </source>
</evidence>
<keyword evidence="10 13" id="KW-0472">Membrane</keyword>
<evidence type="ECO:0000256" key="6">
    <source>
        <dbReference type="ARBA" id="ARBA00022826"/>
    </source>
</evidence>
<sequence length="479" mass="52645">MRLLYRMRGKASRLGEGGGEGGRQVETLPVEVTAGHQRWRVTATGTGRIGQRRVTWWCPVWHCHSGGAPCVTPIAVVPGVALSSYSPLCLPPFHHLLHQNAPAAPSNTRLQSRGCVAGQWRRLVTSEWVNAVRIHVSLLALLVVYTLLGSKIFQVLESSAEKSRLDEAKLRLSEARHSFLGRVERLEALVERERVSGWLREYEEVAEEAQKSGASLTIDSDPRWNFPQAVFFSATVLTTIGYGNIAPETAWGRVFCIVFALVGIPLTLTVLASLGRPLVSLLPVASIERLLPKGRMKTAVTILATLSLLVSFLALGGLLFMWLDSRTFMEAFYFCFITTTTIGFGDIVPESTETAFIICCLVYILVGLALTTTVIELVQRQYASSWAEMKHLTARLHALSGPLASAMRKLAEGGAGEVEVNPELVRELRDLNVTLAEVQRRGISVRHPSFRHPSQARSMGGAAAVHAHQTAHQISYVRK</sequence>
<evidence type="ECO:0000256" key="10">
    <source>
        <dbReference type="ARBA" id="ARBA00023136"/>
    </source>
</evidence>
<feature type="transmembrane region" description="Helical" evidence="13">
    <location>
        <begin position="224"/>
        <end position="242"/>
    </location>
</feature>
<dbReference type="InterPro" id="IPR003280">
    <property type="entry name" value="2pore_dom_K_chnl"/>
</dbReference>
<keyword evidence="9 12" id="KW-0406">Ion transport</keyword>
<dbReference type="PANTHER" id="PTHR11003:SF142">
    <property type="entry name" value="POTASSIUM CHANNEL DOMAIN-CONTAINING PROTEIN"/>
    <property type="match status" value="1"/>
</dbReference>
<evidence type="ECO:0000256" key="7">
    <source>
        <dbReference type="ARBA" id="ARBA00022958"/>
    </source>
</evidence>
<keyword evidence="5 12" id="KW-0812">Transmembrane</keyword>
<keyword evidence="16" id="KW-1185">Reference proteome</keyword>
<comment type="subcellular location">
    <subcellularLocation>
        <location evidence="1">Membrane</location>
        <topology evidence="1">Multi-pass membrane protein</topology>
    </subcellularLocation>
</comment>
<evidence type="ECO:0000256" key="9">
    <source>
        <dbReference type="ARBA" id="ARBA00023065"/>
    </source>
</evidence>
<evidence type="ECO:0000256" key="11">
    <source>
        <dbReference type="ARBA" id="ARBA00023303"/>
    </source>
</evidence>
<feature type="domain" description="Potassium channel" evidence="14">
    <location>
        <begin position="310"/>
        <end position="380"/>
    </location>
</feature>
<gene>
    <name evidence="15" type="ORF">O3P69_009273</name>
</gene>
<dbReference type="SUPFAM" id="SSF81324">
    <property type="entry name" value="Voltage-gated potassium channels"/>
    <property type="match status" value="2"/>
</dbReference>
<feature type="transmembrane region" description="Helical" evidence="13">
    <location>
        <begin position="299"/>
        <end position="323"/>
    </location>
</feature>
<dbReference type="PRINTS" id="PR01333">
    <property type="entry name" value="2POREKCHANEL"/>
</dbReference>
<comment type="caution">
    <text evidence="15">The sequence shown here is derived from an EMBL/GenBank/DDBJ whole genome shotgun (WGS) entry which is preliminary data.</text>
</comment>
<dbReference type="Proteomes" id="UP001487740">
    <property type="component" value="Unassembled WGS sequence"/>
</dbReference>
<dbReference type="Gene3D" id="1.10.287.70">
    <property type="match status" value="1"/>
</dbReference>
<keyword evidence="3 12" id="KW-0813">Transport</keyword>
<dbReference type="PRINTS" id="PR01095">
    <property type="entry name" value="TASKCHANNEL"/>
</dbReference>
<keyword evidence="8 13" id="KW-1133">Transmembrane helix</keyword>
<evidence type="ECO:0000256" key="2">
    <source>
        <dbReference type="ARBA" id="ARBA00006666"/>
    </source>
</evidence>
<dbReference type="PANTHER" id="PTHR11003">
    <property type="entry name" value="POTASSIUM CHANNEL, SUBFAMILY K"/>
    <property type="match status" value="1"/>
</dbReference>
<dbReference type="InterPro" id="IPR013099">
    <property type="entry name" value="K_chnl_dom"/>
</dbReference>
<dbReference type="EMBL" id="JARAKH010000035">
    <property type="protein sequence ID" value="KAK8384363.1"/>
    <property type="molecule type" value="Genomic_DNA"/>
</dbReference>
<dbReference type="AlphaFoldDB" id="A0AAW0TAZ7"/>